<dbReference type="InterPro" id="IPR036597">
    <property type="entry name" value="Fido-like_dom_sf"/>
</dbReference>
<organism evidence="2 3">
    <name type="scientific">Methanoplanus limicola DSM 2279</name>
    <dbReference type="NCBI Taxonomy" id="937775"/>
    <lineage>
        <taxon>Archaea</taxon>
        <taxon>Methanobacteriati</taxon>
        <taxon>Methanobacteriota</taxon>
        <taxon>Stenosarchaea group</taxon>
        <taxon>Methanomicrobia</taxon>
        <taxon>Methanomicrobiales</taxon>
        <taxon>Methanomicrobiaceae</taxon>
        <taxon>Methanoplanus</taxon>
    </lineage>
</organism>
<protein>
    <submittedName>
        <fullName evidence="2">Filamentation induced by cAMP protein Fic</fullName>
    </submittedName>
</protein>
<evidence type="ECO:0000313" key="2">
    <source>
        <dbReference type="EMBL" id="EHQ36587.1"/>
    </source>
</evidence>
<feature type="domain" description="Fido" evidence="1">
    <location>
        <begin position="97"/>
        <end position="233"/>
    </location>
</feature>
<gene>
    <name evidence="2" type="ORF">Metlim_2544</name>
</gene>
<dbReference type="SUPFAM" id="SSF140931">
    <property type="entry name" value="Fic-like"/>
    <property type="match status" value="1"/>
</dbReference>
<dbReference type="Pfam" id="PF02661">
    <property type="entry name" value="Fic"/>
    <property type="match status" value="1"/>
</dbReference>
<proteinExistence type="predicted"/>
<dbReference type="OrthoDB" id="350952at2157"/>
<dbReference type="STRING" id="937775.Metlim_2544"/>
<name>H1Z3W5_9EURY</name>
<dbReference type="AlphaFoldDB" id="H1Z3W5"/>
<dbReference type="InterPro" id="IPR040198">
    <property type="entry name" value="Fido_containing"/>
</dbReference>
<dbReference type="PANTHER" id="PTHR13504">
    <property type="entry name" value="FIDO DOMAIN-CONTAINING PROTEIN DDB_G0283145"/>
    <property type="match status" value="1"/>
</dbReference>
<evidence type="ECO:0000313" key="3">
    <source>
        <dbReference type="Proteomes" id="UP000005741"/>
    </source>
</evidence>
<dbReference type="Gene3D" id="1.10.3290.10">
    <property type="entry name" value="Fido-like domain"/>
    <property type="match status" value="1"/>
</dbReference>
<accession>H1Z3W5</accession>
<dbReference type="PROSITE" id="PS51459">
    <property type="entry name" value="FIDO"/>
    <property type="match status" value="1"/>
</dbReference>
<dbReference type="Proteomes" id="UP000005741">
    <property type="component" value="Chromosome"/>
</dbReference>
<reference evidence="2 3" key="1">
    <citation type="submission" date="2011-10" db="EMBL/GenBank/DDBJ databases">
        <title>The Improved High-Quality Draft genome of Methanoplanus limicola DSM 2279.</title>
        <authorList>
            <consortium name="US DOE Joint Genome Institute (JGI-PGF)"/>
            <person name="Lucas S."/>
            <person name="Copeland A."/>
            <person name="Lapidus A."/>
            <person name="Glavina del Rio T."/>
            <person name="Dalin E."/>
            <person name="Tice H."/>
            <person name="Bruce D."/>
            <person name="Goodwin L."/>
            <person name="Pitluck S."/>
            <person name="Peters L."/>
            <person name="Mikhailova N."/>
            <person name="Lu M."/>
            <person name="Kyrpides N."/>
            <person name="Mavromatis K."/>
            <person name="Ivanova N."/>
            <person name="Markowitz V."/>
            <person name="Cheng J.-F."/>
            <person name="Hugenholtz P."/>
            <person name="Woyke T."/>
            <person name="Wu D."/>
            <person name="Wirth R."/>
            <person name="Brambilla E.-M."/>
            <person name="Klenk H.-P."/>
            <person name="Eisen J.A."/>
        </authorList>
    </citation>
    <scope>NUCLEOTIDE SEQUENCE [LARGE SCALE GENOMIC DNA]</scope>
    <source>
        <strain evidence="2 3">DSM 2279</strain>
    </source>
</reference>
<dbReference type="EMBL" id="CM001436">
    <property type="protein sequence ID" value="EHQ36587.1"/>
    <property type="molecule type" value="Genomic_DNA"/>
</dbReference>
<evidence type="ECO:0000259" key="1">
    <source>
        <dbReference type="PROSITE" id="PS51459"/>
    </source>
</evidence>
<keyword evidence="3" id="KW-1185">Reference proteome</keyword>
<dbReference type="InterPro" id="IPR003812">
    <property type="entry name" value="Fido"/>
</dbReference>
<sequence>MAKTPAVIKNISELRRRFYKSVKHKESLLALIAEAEVAEQVYNSNAIENSTLTFEETDKILLEVDPGRYISIQEHFEAVNLAEVIRYINENAKKEELTPEIILKLHEMLLSDIRDNIKGRFRKTGEWVRVGGHIGLDPDQIMAAIEEMFAHYYATSEENIIRRIAKLHLTFEYIHPFIDGNGRIGRVIINYLLIREGYVPITITFTDRSLYYDAFEEFESSGKTSLMEAIIGKALTNSYHKRLAYLEGMEIVNLREYSRRFNISHSNLINKAHRQTIPAFLEKGKWKIGIPAEKQK</sequence>
<dbReference type="HOGENOM" id="CLU_064957_0_0_2"/>
<dbReference type="RefSeq" id="WP_004079005.1">
    <property type="nucleotide sequence ID" value="NZ_CM001436.1"/>
</dbReference>
<dbReference type="InParanoid" id="H1Z3W5"/>
<dbReference type="PANTHER" id="PTHR13504:SF38">
    <property type="entry name" value="FIDO DOMAIN-CONTAINING PROTEIN"/>
    <property type="match status" value="1"/>
</dbReference>